<keyword evidence="2" id="KW-1185">Reference proteome</keyword>
<dbReference type="Proteomes" id="UP001626550">
    <property type="component" value="Unassembled WGS sequence"/>
</dbReference>
<proteinExistence type="predicted"/>
<sequence length="135" mass="15393">MYSEYDRVKDHRDFGERRTVFNGPLYKDEYTRIEPTSMVKMTETGFQVVEGAEDSSKPAPAAESQAPKVIMYSEYERVKDHRTFGDRKTVFAGPLYRDEYQRINPQSKVVMTDAGFKVEEGDAPPPAAEEAAVEE</sequence>
<comment type="caution">
    <text evidence="1">The sequence shown here is derived from an EMBL/GenBank/DDBJ whole genome shotgun (WGS) entry which is preliminary data.</text>
</comment>
<evidence type="ECO:0000313" key="2">
    <source>
        <dbReference type="Proteomes" id="UP001626550"/>
    </source>
</evidence>
<dbReference type="AlphaFoldDB" id="A0ABD2PUJ0"/>
<protein>
    <submittedName>
        <fullName evidence="1">Troponin T</fullName>
    </submittedName>
</protein>
<dbReference type="EMBL" id="JBJKFK010002419">
    <property type="protein sequence ID" value="KAL3311131.1"/>
    <property type="molecule type" value="Genomic_DNA"/>
</dbReference>
<organism evidence="1 2">
    <name type="scientific">Cichlidogyrus casuarinus</name>
    <dbReference type="NCBI Taxonomy" id="1844966"/>
    <lineage>
        <taxon>Eukaryota</taxon>
        <taxon>Metazoa</taxon>
        <taxon>Spiralia</taxon>
        <taxon>Lophotrochozoa</taxon>
        <taxon>Platyhelminthes</taxon>
        <taxon>Monogenea</taxon>
        <taxon>Monopisthocotylea</taxon>
        <taxon>Dactylogyridea</taxon>
        <taxon>Ancyrocephalidae</taxon>
        <taxon>Cichlidogyrus</taxon>
    </lineage>
</organism>
<evidence type="ECO:0000313" key="1">
    <source>
        <dbReference type="EMBL" id="KAL3311131.1"/>
    </source>
</evidence>
<gene>
    <name evidence="1" type="primary">TNNT3_1</name>
    <name evidence="1" type="ORF">Ciccas_010293</name>
</gene>
<accession>A0ABD2PUJ0</accession>
<reference evidence="1 2" key="1">
    <citation type="submission" date="2024-11" db="EMBL/GenBank/DDBJ databases">
        <title>Adaptive evolution of stress response genes in parasites aligns with host niche diversity.</title>
        <authorList>
            <person name="Hahn C."/>
            <person name="Resl P."/>
        </authorList>
    </citation>
    <scope>NUCLEOTIDE SEQUENCE [LARGE SCALE GENOMIC DNA]</scope>
    <source>
        <strain evidence="1">EGGRZ-B1_66</strain>
        <tissue evidence="1">Body</tissue>
    </source>
</reference>
<name>A0ABD2PUJ0_9PLAT</name>